<feature type="signal peptide" evidence="2">
    <location>
        <begin position="1"/>
        <end position="20"/>
    </location>
</feature>
<reference evidence="4" key="1">
    <citation type="journal article" date="2006" name="PLoS Biol.">
        <title>Macronuclear genome sequence of the ciliate Tetrahymena thermophila, a model eukaryote.</title>
        <authorList>
            <person name="Eisen J.A."/>
            <person name="Coyne R.S."/>
            <person name="Wu M."/>
            <person name="Wu D."/>
            <person name="Thiagarajan M."/>
            <person name="Wortman J.R."/>
            <person name="Badger J.H."/>
            <person name="Ren Q."/>
            <person name="Amedeo P."/>
            <person name="Jones K.M."/>
            <person name="Tallon L.J."/>
            <person name="Delcher A.L."/>
            <person name="Salzberg S.L."/>
            <person name="Silva J.C."/>
            <person name="Haas B.J."/>
            <person name="Majoros W.H."/>
            <person name="Farzad M."/>
            <person name="Carlton J.M."/>
            <person name="Smith R.K. Jr."/>
            <person name="Garg J."/>
            <person name="Pearlman R.E."/>
            <person name="Karrer K.M."/>
            <person name="Sun L."/>
            <person name="Manning G."/>
            <person name="Elde N.C."/>
            <person name="Turkewitz A.P."/>
            <person name="Asai D.J."/>
            <person name="Wilkes D.E."/>
            <person name="Wang Y."/>
            <person name="Cai H."/>
            <person name="Collins K."/>
            <person name="Stewart B.A."/>
            <person name="Lee S.R."/>
            <person name="Wilamowska K."/>
            <person name="Weinberg Z."/>
            <person name="Ruzzo W.L."/>
            <person name="Wloga D."/>
            <person name="Gaertig J."/>
            <person name="Frankel J."/>
            <person name="Tsao C.-C."/>
            <person name="Gorovsky M.A."/>
            <person name="Keeling P.J."/>
            <person name="Waller R.F."/>
            <person name="Patron N.J."/>
            <person name="Cherry J.M."/>
            <person name="Stover N.A."/>
            <person name="Krieger C.J."/>
            <person name="del Toro C."/>
            <person name="Ryder H.F."/>
            <person name="Williamson S.C."/>
            <person name="Barbeau R.A."/>
            <person name="Hamilton E.P."/>
            <person name="Orias E."/>
        </authorList>
    </citation>
    <scope>NUCLEOTIDE SEQUENCE [LARGE SCALE GENOMIC DNA]</scope>
    <source>
        <strain evidence="4">SB210</strain>
    </source>
</reference>
<keyword evidence="1 3" id="KW-0812">Transmembrane</keyword>
<dbReference type="SMART" id="SM00261">
    <property type="entry name" value="FU"/>
    <property type="match status" value="14"/>
</dbReference>
<dbReference type="KEGG" id="tet:TTHERM_01197000"/>
<accession>Q23U28</accession>
<dbReference type="InterPro" id="IPR006212">
    <property type="entry name" value="Furin_repeat"/>
</dbReference>
<evidence type="ECO:0000313" key="4">
    <source>
        <dbReference type="Proteomes" id="UP000009168"/>
    </source>
</evidence>
<evidence type="ECO:0000256" key="2">
    <source>
        <dbReference type="SAM" id="SignalP"/>
    </source>
</evidence>
<dbReference type="InParanoid" id="Q23U28"/>
<feature type="transmembrane region" description="Helical" evidence="1">
    <location>
        <begin position="2451"/>
        <end position="2473"/>
    </location>
</feature>
<keyword evidence="4" id="KW-1185">Reference proteome</keyword>
<dbReference type="InterPro" id="IPR009030">
    <property type="entry name" value="Growth_fac_rcpt_cys_sf"/>
</dbReference>
<keyword evidence="1" id="KW-0472">Membrane</keyword>
<dbReference type="GeneID" id="7824768"/>
<feature type="chain" id="PRO_5004201949" evidence="2">
    <location>
        <begin position="21"/>
        <end position="2526"/>
    </location>
</feature>
<dbReference type="EMBL" id="GG662631">
    <property type="protein sequence ID" value="EAS00022.1"/>
    <property type="molecule type" value="Genomic_DNA"/>
</dbReference>
<keyword evidence="2" id="KW-0732">Signal</keyword>
<organism evidence="3 4">
    <name type="scientific">Tetrahymena thermophila (strain SB210)</name>
    <dbReference type="NCBI Taxonomy" id="312017"/>
    <lineage>
        <taxon>Eukaryota</taxon>
        <taxon>Sar</taxon>
        <taxon>Alveolata</taxon>
        <taxon>Ciliophora</taxon>
        <taxon>Intramacronucleata</taxon>
        <taxon>Oligohymenophorea</taxon>
        <taxon>Hymenostomatida</taxon>
        <taxon>Tetrahymenina</taxon>
        <taxon>Tetrahymenidae</taxon>
        <taxon>Tetrahymena</taxon>
    </lineage>
</organism>
<name>Q23U28_TETTS</name>
<evidence type="ECO:0000256" key="1">
    <source>
        <dbReference type="SAM" id="Phobius"/>
    </source>
</evidence>
<sequence length="2526" mass="281397">MQKKLILLSCLCIIISLCFAQNCDLDKQFVDTYNICYTCSEDTPFINYDDSNKNGTCVGKCNEGLYYNSTSYCLQCQKGFPSYDQASCLDTCEKGDQILNLNGTACIYKENCTQFFAQTNGTTQCVSNCNSNRQFVDLSNQICYTCSADTPFINYDDSKKNGTCVSKCNEGLYYNSTSYCLQCQKGFPSYDQSTCFETCDKGGQILNLNGTACIYKENCTQLFAQTNATTQCVSKCNEGLYYNSTSYCLQCQKGFPSYDQSTCLDTCDQGGQILNLNGTACIYKENCTQLFAQTNATTQCVSKCNEGLYYNSTNYCLQCQNGFPSYDQSTCFETCDKGGQILNLNGTACIYKENCTLLFAQTNATTQCVDRCSEGLYYDSTSNCVQCQKGFPSYDQASCLDTCDQGGQILNLNGTACIYKENCTQLISQNNNTTQCISNCNSNRQFVDLNNQTCYTCSGDTPFINYDDSKKNGTCVSKCNEGLYYNSTSYCLQCQKGFPSYDQSTCFETCDKGGQILNLNGTACIYKENCTQFFAQTNGTTQCVSNCNSNRQFVDLNNQICYTCSADTPFINYDDTKKNGTCVSKCNQGLYYNSSNYCLQCQNGFPSYDQSTCFEICDKGGQILNLNGTACIYKENCTQLFAQTNTTTQCVDRCSEGLYYDSTSYCLQCQKGFPSYDQASCLDTCEKGDQILNLNGTACIYKENCTQFFAQTNGTTQCVSNCNSNRQFVDLSNQICYTCSADTPFINYDDSKKNGTCVSKCNEGLYYNSTSYCLQCQKGFPSYDQSTCFETCDKGGQILNLNGTACIYKENCTQLFAQTNTTTQCVDRCSEGLYYDSTSNCVQCQKGFPSYDQSTCLDTCDQGGQILNLNGTACIYKENCTQLISQNNNTTQCISNCNSNRQFVDLNNQTCYTCSGDTPFINYDDSKKNGTCVSKCNEGLYYNSTNYCLQCQKGFPSYDQSTCFETCDKGDQILNLNGTACIYKENCTQLISQNNSTTKCISNCNSNRQFVDLNNQTCYTCSGDTPFINYDDSKKNGTCVSKCNEGLYYNYTSYCVKCQKGFPSYDQSSCLDTCDKGGQILNLNGNACIYKENCTQFFAQTNDTTKCISNCNSNRQFVDINNYCYTCSADTPFINYDDSKKNGTCVSKCNEGLYYNSTNYCLQCQNGFPSYDQSTCFETCDKGDQILNLNGTACIYKENCTQFFAQTNATTQCVSNCNSNRQFVDLNNQTCYTCSGDTPFINYDDSKKNGTCVSKCNEGLYYNYTSYCVKCQKGFPSYDQSSCLDTCDKGGQILNLNGNACIYKENCTQFFAQTNNTTKCISNCNSNRQFVDINNYCYTCSADTPFINYDDSKKNGTCVSKCNEGLYYNSTSYCLQCQKGFPSYDQSSCLDTCVKGGQILNLNGNACIYKENCTQLISQNNDTTKCISNCNSNRQFVDLNNYCYTCSGDTPFINYDDSKKNGTCVSKCNEGLYYNSTNYCLQCQNGFPSYDQSTCFETCDKGGQILNLNGTACIYKENCTQLFAQTNSTTQCVGRCSEGLYYDFTRYCVKCLKGFPSYDQASCLDNCDKGGQILNLNGNACIYKENCTQLISQNNSITQCVSNCNSNRQFVDLNNQTCYTCSGDTPFINYDDSKKNGTCVSKCNEGLYYNSTSYCVKCQKGFPSYNQTSCLQTCDLGGQILNLNGNACIYKENCTQQITQNNGVQQCVSNCNGFNQFLNSTGLCQNCTSNQFVGFDDKNQLQCVPNCGDAQYANITNNYCTSCNPTQYLSSNKTTCVSFCNQGEILSLSGRACQNKSDCQSKLFVQNNTMTQCISNCNGKNQFINMTNNFCVTCNQDQQYFGLDNNNQTQCVSSCSDGQYLNSTNYCTQCNNTQFVSSDGKQCVNFCNNQTEVLSFSGRACQPLSSCKNKLFVNQNNMTQCTLTCSDNRQYLNQTNFCITCNKSQYINIKNNTPQCVSNCDDNQFVNSTSYCNQCNQNQYVSSNGTACVNSCNNSEFISLSGNRCLLSCPLQQYQNVNKTACVSSCGKGEYVDLSNGQKQCKVCSNYLQVDASNQEVQCLNQCSEQQMIYYFTYNQVKYKQCVNPTFCNFKKISASNSNICTDTCISPEIDNGSNTCSQNCSQGQYQFPSNSTCSSTCQNYISSDNKLCIESCGQVLEVIGSGNHCQKCSPNEYFSSFNGQQGCVKISNTTESLTQLKNSVIQVISSGINTVQALQQVQEQINQYTSQSYDLIISNIQSKSQTKTEDKQQIQQAVNDIFTINQSLVSNISSSQGKQSVVTGSSQLKVIGQSNQPGYKFSQILNSSDIQNGNTTSLLEQDTNLTSSQQLQVLQIAYVSTNMYCQQDSCAQKQPLFLLNVKSIQSQQRILQQSQSFQIMYAIKQDQNPNKLICQNYNEQGVLTWSQGQVQNGQIACQISYSSSIYYDEQCLHVDQKYCNSEDESTKELSGVQIFGIAFSCFAFVGLTSVCVVSYIRHKKNYKKLIQLNQPKTLQTNNLITEQAEKGDTENQNQVKKDEAIILDQILFE</sequence>
<dbReference type="RefSeq" id="XP_001020267.1">
    <property type="nucleotide sequence ID" value="XM_001020267.1"/>
</dbReference>
<protein>
    <submittedName>
        <fullName evidence="3">Transmembrane protein, putative</fullName>
    </submittedName>
</protein>
<keyword evidence="1" id="KW-1133">Transmembrane helix</keyword>
<dbReference type="Proteomes" id="UP000009168">
    <property type="component" value="Unassembled WGS sequence"/>
</dbReference>
<evidence type="ECO:0000313" key="3">
    <source>
        <dbReference type="EMBL" id="EAS00022.1"/>
    </source>
</evidence>
<proteinExistence type="predicted"/>
<dbReference type="HOGENOM" id="CLU_228354_0_0_1"/>
<dbReference type="SUPFAM" id="SSF57184">
    <property type="entry name" value="Growth factor receptor domain"/>
    <property type="match status" value="2"/>
</dbReference>
<gene>
    <name evidence="3" type="ORF">TTHERM_01197000</name>
</gene>